<proteinExistence type="predicted"/>
<dbReference type="EMBL" id="BDSA01000011">
    <property type="protein sequence ID" value="GBE63016.1"/>
    <property type="molecule type" value="Genomic_DNA"/>
</dbReference>
<reference evidence="2 3" key="1">
    <citation type="journal article" date="2017" name="BMC Genomics">
        <title>Whole-genome assembly of Babesia ovata and comparative genomics between closely related pathogens.</title>
        <authorList>
            <person name="Yamagishi J."/>
            <person name="Asada M."/>
            <person name="Hakimi H."/>
            <person name="Tanaka T.Q."/>
            <person name="Sugimoto C."/>
            <person name="Kawazu S."/>
        </authorList>
    </citation>
    <scope>NUCLEOTIDE SEQUENCE [LARGE SCALE GENOMIC DNA]</scope>
    <source>
        <strain evidence="2 3">Miyake</strain>
    </source>
</reference>
<feature type="compositionally biased region" description="Basic and acidic residues" evidence="1">
    <location>
        <begin position="1"/>
        <end position="12"/>
    </location>
</feature>
<comment type="caution">
    <text evidence="2">The sequence shown here is derived from an EMBL/GenBank/DDBJ whole genome shotgun (WGS) entry which is preliminary data.</text>
</comment>
<feature type="region of interest" description="Disordered" evidence="1">
    <location>
        <begin position="55"/>
        <end position="116"/>
    </location>
</feature>
<gene>
    <name evidence="2" type="ORF">BOVATA_045090</name>
</gene>
<dbReference type="VEuPathDB" id="PiroplasmaDB:BOVATA_045090"/>
<sequence>MSEAIKVKEAAREVGGQGEGSEGAKEGDEGGRWVEVRRFGGGGGKWKMRIWVKDADGGGDGGGGSEATSERGGTFSGRFGGISEKVKLGQRGSEAAREVGGQGEGGEGAKEGDEGGRWVEVRRFRRWREKVENEDLGEGRRRRR</sequence>
<protein>
    <submittedName>
        <fullName evidence="2">Uncharacterized protein</fullName>
    </submittedName>
</protein>
<name>A0A2H6KJ57_9APIC</name>
<dbReference type="RefSeq" id="XP_028869259.1">
    <property type="nucleotide sequence ID" value="XM_029013426.1"/>
</dbReference>
<evidence type="ECO:0000313" key="3">
    <source>
        <dbReference type="Proteomes" id="UP000236319"/>
    </source>
</evidence>
<evidence type="ECO:0000256" key="1">
    <source>
        <dbReference type="SAM" id="MobiDB-lite"/>
    </source>
</evidence>
<feature type="region of interest" description="Disordered" evidence="1">
    <location>
        <begin position="1"/>
        <end position="38"/>
    </location>
</feature>
<feature type="compositionally biased region" description="Basic and acidic residues" evidence="1">
    <location>
        <begin position="107"/>
        <end position="116"/>
    </location>
</feature>
<dbReference type="GeneID" id="39876786"/>
<evidence type="ECO:0000313" key="2">
    <source>
        <dbReference type="EMBL" id="GBE63016.1"/>
    </source>
</evidence>
<dbReference type="AlphaFoldDB" id="A0A2H6KJ57"/>
<organism evidence="2 3">
    <name type="scientific">Babesia ovata</name>
    <dbReference type="NCBI Taxonomy" id="189622"/>
    <lineage>
        <taxon>Eukaryota</taxon>
        <taxon>Sar</taxon>
        <taxon>Alveolata</taxon>
        <taxon>Apicomplexa</taxon>
        <taxon>Aconoidasida</taxon>
        <taxon>Piroplasmida</taxon>
        <taxon>Babesiidae</taxon>
        <taxon>Babesia</taxon>
    </lineage>
</organism>
<dbReference type="Proteomes" id="UP000236319">
    <property type="component" value="Unassembled WGS sequence"/>
</dbReference>
<feature type="compositionally biased region" description="Basic and acidic residues" evidence="1">
    <location>
        <begin position="22"/>
        <end position="38"/>
    </location>
</feature>
<keyword evidence="3" id="KW-1185">Reference proteome</keyword>
<accession>A0A2H6KJ57</accession>